<keyword evidence="1" id="KW-1133">Transmembrane helix</keyword>
<evidence type="ECO:0000313" key="2">
    <source>
        <dbReference type="EMBL" id="MXU88923.1"/>
    </source>
</evidence>
<protein>
    <submittedName>
        <fullName evidence="2">Uncharacterized protein</fullName>
    </submittedName>
</protein>
<dbReference type="AlphaFoldDB" id="A0A6B0UIK6"/>
<organism evidence="2">
    <name type="scientific">Ixodes ricinus</name>
    <name type="common">Common tick</name>
    <name type="synonym">Acarus ricinus</name>
    <dbReference type="NCBI Taxonomy" id="34613"/>
    <lineage>
        <taxon>Eukaryota</taxon>
        <taxon>Metazoa</taxon>
        <taxon>Ecdysozoa</taxon>
        <taxon>Arthropoda</taxon>
        <taxon>Chelicerata</taxon>
        <taxon>Arachnida</taxon>
        <taxon>Acari</taxon>
        <taxon>Parasitiformes</taxon>
        <taxon>Ixodida</taxon>
        <taxon>Ixodoidea</taxon>
        <taxon>Ixodidae</taxon>
        <taxon>Ixodinae</taxon>
        <taxon>Ixodes</taxon>
    </lineage>
</organism>
<feature type="transmembrane region" description="Helical" evidence="1">
    <location>
        <begin position="18"/>
        <end position="38"/>
    </location>
</feature>
<name>A0A6B0UIK6_IXORI</name>
<feature type="transmembrane region" description="Helical" evidence="1">
    <location>
        <begin position="44"/>
        <end position="67"/>
    </location>
</feature>
<reference evidence="2" key="1">
    <citation type="submission" date="2019-12" db="EMBL/GenBank/DDBJ databases">
        <title>An insight into the sialome of adult female Ixodes ricinus ticks feeding for 6 days.</title>
        <authorList>
            <person name="Perner J."/>
            <person name="Ribeiro J.M.C."/>
        </authorList>
    </citation>
    <scope>NUCLEOTIDE SEQUENCE</scope>
    <source>
        <strain evidence="2">Semi-engorged</strain>
        <tissue evidence="2">Salivary glands</tissue>
    </source>
</reference>
<sequence length="104" mass="11986">MAGTCEGDNVVQILSVRLYIFFVSRLVLSYAQCVYFLVRLKMKLQLIVSALSVHFFHLSSVEFFALFPRLKMFNQLAQLTASLQARAGSLQKSRLRERARKLRT</sequence>
<accession>A0A6B0UIK6</accession>
<keyword evidence="1" id="KW-0472">Membrane</keyword>
<evidence type="ECO:0000256" key="1">
    <source>
        <dbReference type="SAM" id="Phobius"/>
    </source>
</evidence>
<keyword evidence="1" id="KW-0812">Transmembrane</keyword>
<dbReference type="EMBL" id="GIFC01006840">
    <property type="protein sequence ID" value="MXU88923.1"/>
    <property type="molecule type" value="Transcribed_RNA"/>
</dbReference>
<proteinExistence type="predicted"/>